<keyword evidence="2" id="KW-1185">Reference proteome</keyword>
<dbReference type="PANTHER" id="PTHR33973:SF4">
    <property type="entry name" value="OS07G0153300 PROTEIN"/>
    <property type="match status" value="1"/>
</dbReference>
<sequence length="260" mass="30448">MSFNSRLYAGQVYHRRTRPREHKIRYSVFTLFLDLDEIDQLDANLWLFSRNRYNLFSFYDRDFGEDRAEKLTDYVHRKLKDAGFSSMPEQILLSCYPRVMGYVFNPLSLFYCLDGQGKCIAVLHEVHNTFGERHCYVLPVESPTQGESEWIHQQTDKALFVSPFAHMGMHYDFRLNVPGERQIVVIRASDDQGVVITASYTARQKRLTATRLGGYFIIYPMLTAKVFLGIHWEALKLWCKGVPWFKHQPKKTPETPAEPH</sequence>
<dbReference type="Proteomes" id="UP000250079">
    <property type="component" value="Chromosome"/>
</dbReference>
<dbReference type="AlphaFoldDB" id="A0A2Z2NVK4"/>
<accession>A0A2Z2NVK4</accession>
<name>A0A2Z2NVK4_9GAMM</name>
<evidence type="ECO:0008006" key="3">
    <source>
        <dbReference type="Google" id="ProtNLM"/>
    </source>
</evidence>
<dbReference type="RefSeq" id="WP_088917110.1">
    <property type="nucleotide sequence ID" value="NZ_CP018632.1"/>
</dbReference>
<dbReference type="InterPro" id="IPR010775">
    <property type="entry name" value="DUF1365"/>
</dbReference>
<evidence type="ECO:0000313" key="1">
    <source>
        <dbReference type="EMBL" id="ASJ71707.1"/>
    </source>
</evidence>
<gene>
    <name evidence="1" type="ORF">IMCC3135_08020</name>
</gene>
<organism evidence="1 2">
    <name type="scientific">Granulosicoccus antarcticus IMCC3135</name>
    <dbReference type="NCBI Taxonomy" id="1192854"/>
    <lineage>
        <taxon>Bacteria</taxon>
        <taxon>Pseudomonadati</taxon>
        <taxon>Pseudomonadota</taxon>
        <taxon>Gammaproteobacteria</taxon>
        <taxon>Chromatiales</taxon>
        <taxon>Granulosicoccaceae</taxon>
        <taxon>Granulosicoccus</taxon>
    </lineage>
</organism>
<dbReference type="OrthoDB" id="9778801at2"/>
<evidence type="ECO:0000313" key="2">
    <source>
        <dbReference type="Proteomes" id="UP000250079"/>
    </source>
</evidence>
<dbReference type="EMBL" id="CP018632">
    <property type="protein sequence ID" value="ASJ71707.1"/>
    <property type="molecule type" value="Genomic_DNA"/>
</dbReference>
<dbReference type="KEGG" id="gai:IMCC3135_08020"/>
<reference evidence="1 2" key="1">
    <citation type="submission" date="2016-12" db="EMBL/GenBank/DDBJ databases">
        <authorList>
            <person name="Song W.-J."/>
            <person name="Kurnit D.M."/>
        </authorList>
    </citation>
    <scope>NUCLEOTIDE SEQUENCE [LARGE SCALE GENOMIC DNA]</scope>
    <source>
        <strain evidence="1 2">IMCC3135</strain>
    </source>
</reference>
<dbReference type="PANTHER" id="PTHR33973">
    <property type="entry name" value="OS07G0153300 PROTEIN"/>
    <property type="match status" value="1"/>
</dbReference>
<dbReference type="Pfam" id="PF07103">
    <property type="entry name" value="DUF1365"/>
    <property type="match status" value="1"/>
</dbReference>
<protein>
    <recommendedName>
        <fullName evidence="3">DUF1365 domain-containing protein</fullName>
    </recommendedName>
</protein>
<proteinExistence type="predicted"/>